<feature type="compositionally biased region" description="Basic residues" evidence="5">
    <location>
        <begin position="42"/>
        <end position="55"/>
    </location>
</feature>
<accession>A0A8H7ZVW3</accession>
<keyword evidence="2" id="KW-0812">Transmembrane</keyword>
<evidence type="ECO:0000313" key="6">
    <source>
        <dbReference type="EMBL" id="KAG5460380.1"/>
    </source>
</evidence>
<evidence type="ECO:0000256" key="4">
    <source>
        <dbReference type="ARBA" id="ARBA00023136"/>
    </source>
</evidence>
<dbReference type="EMBL" id="JAEFCI010005309">
    <property type="protein sequence ID" value="KAG5460380.1"/>
    <property type="molecule type" value="Genomic_DNA"/>
</dbReference>
<proteinExistence type="predicted"/>
<dbReference type="Gene3D" id="1.50.40.10">
    <property type="entry name" value="Mitochondrial carrier domain"/>
    <property type="match status" value="1"/>
</dbReference>
<dbReference type="SUPFAM" id="SSF103506">
    <property type="entry name" value="Mitochondrial carrier"/>
    <property type="match status" value="1"/>
</dbReference>
<dbReference type="GO" id="GO:0016020">
    <property type="term" value="C:membrane"/>
    <property type="evidence" value="ECO:0007669"/>
    <property type="project" value="UniProtKB-SubCell"/>
</dbReference>
<dbReference type="InterPro" id="IPR023395">
    <property type="entry name" value="MCP_dom_sf"/>
</dbReference>
<dbReference type="AlphaFoldDB" id="A0A8H7ZVW3"/>
<sequence>MHDQKDAGPSFTYRPYVPPTPTVHPLRPYAGTGLAGPDRRAPALHHHHHHHHHHPAASAHHFDAAYDDLVEDGARDFDNRAAARELLNYGIAKYFSSALVSPFQVAATLLQVQYLPSNPRAAALAEEVWQGSGGGGGGGSGSGGEPLSYFGDAAAKRAAEPTSEYEEDTLPPYELPPLENGVWDAIGAVGNHPTEGWGSLWKGQFTNWLYQMTQLFMQPTLEGVLNDLFDLYDDTIPLVHLDNVTPNLATLVTSHVVVGWVLSPLELVRTR</sequence>
<name>A0A8H7ZVW3_9FUNG</name>
<dbReference type="OrthoDB" id="77989at2759"/>
<reference evidence="6 7" key="1">
    <citation type="journal article" name="Sci. Rep.">
        <title>Genome-scale phylogenetic analyses confirm Olpidium as the closest living zoosporic fungus to the non-flagellated, terrestrial fungi.</title>
        <authorList>
            <person name="Chang Y."/>
            <person name="Rochon D."/>
            <person name="Sekimoto S."/>
            <person name="Wang Y."/>
            <person name="Chovatia M."/>
            <person name="Sandor L."/>
            <person name="Salamov A."/>
            <person name="Grigoriev I.V."/>
            <person name="Stajich J.E."/>
            <person name="Spatafora J.W."/>
        </authorList>
    </citation>
    <scope>NUCLEOTIDE SEQUENCE [LARGE SCALE GENOMIC DNA]</scope>
    <source>
        <strain evidence="6">S191</strain>
    </source>
</reference>
<evidence type="ECO:0000256" key="3">
    <source>
        <dbReference type="ARBA" id="ARBA00022989"/>
    </source>
</evidence>
<comment type="subcellular location">
    <subcellularLocation>
        <location evidence="1">Membrane</location>
    </subcellularLocation>
</comment>
<protein>
    <submittedName>
        <fullName evidence="6">Uncharacterized protein</fullName>
    </submittedName>
</protein>
<keyword evidence="7" id="KW-1185">Reference proteome</keyword>
<keyword evidence="3" id="KW-1133">Transmembrane helix</keyword>
<evidence type="ECO:0000313" key="7">
    <source>
        <dbReference type="Proteomes" id="UP000673691"/>
    </source>
</evidence>
<evidence type="ECO:0000256" key="1">
    <source>
        <dbReference type="ARBA" id="ARBA00004370"/>
    </source>
</evidence>
<organism evidence="6 7">
    <name type="scientific">Olpidium bornovanus</name>
    <dbReference type="NCBI Taxonomy" id="278681"/>
    <lineage>
        <taxon>Eukaryota</taxon>
        <taxon>Fungi</taxon>
        <taxon>Fungi incertae sedis</taxon>
        <taxon>Olpidiomycota</taxon>
        <taxon>Olpidiomycotina</taxon>
        <taxon>Olpidiomycetes</taxon>
        <taxon>Olpidiales</taxon>
        <taxon>Olpidiaceae</taxon>
        <taxon>Olpidium</taxon>
    </lineage>
</organism>
<evidence type="ECO:0000256" key="5">
    <source>
        <dbReference type="SAM" id="MobiDB-lite"/>
    </source>
</evidence>
<gene>
    <name evidence="6" type="ORF">BJ554DRAFT_7582</name>
</gene>
<keyword evidence="4" id="KW-0472">Membrane</keyword>
<feature type="region of interest" description="Disordered" evidence="5">
    <location>
        <begin position="1"/>
        <end position="59"/>
    </location>
</feature>
<dbReference type="Proteomes" id="UP000673691">
    <property type="component" value="Unassembled WGS sequence"/>
</dbReference>
<comment type="caution">
    <text evidence="6">The sequence shown here is derived from an EMBL/GenBank/DDBJ whole genome shotgun (WGS) entry which is preliminary data.</text>
</comment>
<evidence type="ECO:0000256" key="2">
    <source>
        <dbReference type="ARBA" id="ARBA00022692"/>
    </source>
</evidence>